<proteinExistence type="predicted"/>
<reference evidence="2 5" key="2">
    <citation type="submission" date="2017-09" db="EMBL/GenBank/DDBJ databases">
        <title>Phase variable restriction modification systems are present in the genome sequences of periodontal pathogens Prevotella intermedia, Tannerella forsythia and Porphyromonas gingivalis.</title>
        <authorList>
            <person name="Haigh R.D."/>
            <person name="Crawford L."/>
            <person name="Ralph J."/>
            <person name="Wanford J."/>
            <person name="Vartoukian S.R."/>
            <person name="Hijazib K."/>
            <person name="Wade W."/>
            <person name="Oggioni M.R."/>
        </authorList>
    </citation>
    <scope>NUCLEOTIDE SEQUENCE [LARGE SCALE GENOMIC DNA]</scope>
    <source>
        <strain evidence="2 5">WW11663</strain>
    </source>
</reference>
<feature type="transmembrane region" description="Helical" evidence="1">
    <location>
        <begin position="25"/>
        <end position="47"/>
    </location>
</feature>
<keyword evidence="1" id="KW-0472">Membrane</keyword>
<organism evidence="3 4">
    <name type="scientific">Tannerella forsythia</name>
    <name type="common">Bacteroides forsythus</name>
    <dbReference type="NCBI Taxonomy" id="28112"/>
    <lineage>
        <taxon>Bacteria</taxon>
        <taxon>Pseudomonadati</taxon>
        <taxon>Bacteroidota</taxon>
        <taxon>Bacteroidia</taxon>
        <taxon>Bacteroidales</taxon>
        <taxon>Tannerellaceae</taxon>
        <taxon>Tannerella</taxon>
    </lineage>
</organism>
<dbReference type="EMBL" id="NSLJ01000010">
    <property type="protein sequence ID" value="PDP44091.1"/>
    <property type="molecule type" value="Genomic_DNA"/>
</dbReference>
<name>A0A1D3UJC5_TANFO</name>
<dbReference type="Proteomes" id="UP000219259">
    <property type="component" value="Unassembled WGS sequence"/>
</dbReference>
<keyword evidence="1" id="KW-1133">Transmembrane helix</keyword>
<evidence type="ECO:0000313" key="5">
    <source>
        <dbReference type="Proteomes" id="UP000219259"/>
    </source>
</evidence>
<accession>A0A1D3UJC5</accession>
<reference evidence="3 4" key="1">
    <citation type="submission" date="2016-09" db="EMBL/GenBank/DDBJ databases">
        <authorList>
            <person name="Capua I."/>
            <person name="De Benedictis P."/>
            <person name="Joannis T."/>
            <person name="Lombin L.H."/>
            <person name="Cattoli G."/>
        </authorList>
    </citation>
    <scope>NUCLEOTIDE SEQUENCE [LARGE SCALE GENOMIC DNA]</scope>
    <source>
        <strain evidence="3 4">UB20</strain>
    </source>
</reference>
<dbReference type="OrthoDB" id="1050343at2"/>
<evidence type="ECO:0000256" key="1">
    <source>
        <dbReference type="SAM" id="Phobius"/>
    </source>
</evidence>
<dbReference type="AlphaFoldDB" id="A0A1D3UJC5"/>
<evidence type="ECO:0008006" key="6">
    <source>
        <dbReference type="Google" id="ProtNLM"/>
    </source>
</evidence>
<sequence>MEERKPIELRSEKVRNIIGQIPPVLLRYGTVIIGVTLAALCMLSMYIPYRETIPVHIVIEQSNDTVYGLALVPKDRIPLMQTGNRVMIHDPLSGSPEATVSHISTVPARSDGRRREVRIAFPPTVTMQPGDVLEGRIILSDMSVFNRFLQSLRGR</sequence>
<dbReference type="EMBL" id="FMMM01000048">
    <property type="protein sequence ID" value="SCQ20978.1"/>
    <property type="molecule type" value="Genomic_DNA"/>
</dbReference>
<evidence type="ECO:0000313" key="2">
    <source>
        <dbReference type="EMBL" id="PDP44091.1"/>
    </source>
</evidence>
<keyword evidence="1" id="KW-0812">Transmembrane</keyword>
<evidence type="ECO:0000313" key="4">
    <source>
        <dbReference type="Proteomes" id="UP000182057"/>
    </source>
</evidence>
<dbReference type="Proteomes" id="UP000182057">
    <property type="component" value="Unassembled WGS sequence"/>
</dbReference>
<evidence type="ECO:0000313" key="3">
    <source>
        <dbReference type="EMBL" id="SCQ20978.1"/>
    </source>
</evidence>
<gene>
    <name evidence="2" type="ORF">CLI86_05320</name>
    <name evidence="3" type="ORF">TFUB20_01213</name>
</gene>
<protein>
    <recommendedName>
        <fullName evidence="6">HlyD family secretion protein</fullName>
    </recommendedName>
</protein>
<dbReference type="RefSeq" id="WP_074449751.1">
    <property type="nucleotide sequence ID" value="NZ_FMMM01000048.1"/>
</dbReference>